<keyword evidence="2" id="KW-1185">Reference proteome</keyword>
<evidence type="ECO:0000313" key="2">
    <source>
        <dbReference type="Proteomes" id="UP001314263"/>
    </source>
</evidence>
<dbReference type="EMBL" id="CAUYUE010000015">
    <property type="protein sequence ID" value="CAK0786687.1"/>
    <property type="molecule type" value="Genomic_DNA"/>
</dbReference>
<reference evidence="1 2" key="1">
    <citation type="submission" date="2023-10" db="EMBL/GenBank/DDBJ databases">
        <authorList>
            <person name="Maclean D."/>
            <person name="Macfadyen A."/>
        </authorList>
    </citation>
    <scope>NUCLEOTIDE SEQUENCE [LARGE SCALE GENOMIC DNA]</scope>
</reference>
<accession>A0AAV1IKF2</accession>
<comment type="caution">
    <text evidence="1">The sequence shown here is derived from an EMBL/GenBank/DDBJ whole genome shotgun (WGS) entry which is preliminary data.</text>
</comment>
<gene>
    <name evidence="1" type="ORF">CVIRNUC_009901</name>
</gene>
<dbReference type="Proteomes" id="UP001314263">
    <property type="component" value="Unassembled WGS sequence"/>
</dbReference>
<organism evidence="1 2">
    <name type="scientific">Coccomyxa viridis</name>
    <dbReference type="NCBI Taxonomy" id="1274662"/>
    <lineage>
        <taxon>Eukaryota</taxon>
        <taxon>Viridiplantae</taxon>
        <taxon>Chlorophyta</taxon>
        <taxon>core chlorophytes</taxon>
        <taxon>Trebouxiophyceae</taxon>
        <taxon>Trebouxiophyceae incertae sedis</taxon>
        <taxon>Coccomyxaceae</taxon>
        <taxon>Coccomyxa</taxon>
    </lineage>
</organism>
<sequence>MADGVHKPGMPLTKLFKLYGRDALLLPDIIELLSQDLCLTSITSIIQKALSILQSGYLVCKIRWKLCWHSFDAESDMIGCRKKHLQAPQGGRLCDVSLPMVQDAK</sequence>
<proteinExistence type="predicted"/>
<dbReference type="AlphaFoldDB" id="A0AAV1IKF2"/>
<protein>
    <submittedName>
        <fullName evidence="1">Uncharacterized protein</fullName>
    </submittedName>
</protein>
<evidence type="ECO:0000313" key="1">
    <source>
        <dbReference type="EMBL" id="CAK0786687.1"/>
    </source>
</evidence>
<name>A0AAV1IKF2_9CHLO</name>